<comment type="caution">
    <text evidence="7">The sequence shown here is derived from an EMBL/GenBank/DDBJ whole genome shotgun (WGS) entry which is preliminary data.</text>
</comment>
<gene>
    <name evidence="7" type="ORF">FB567DRAFT_433017</name>
</gene>
<dbReference type="GO" id="GO:0046872">
    <property type="term" value="F:metal ion binding"/>
    <property type="evidence" value="ECO:0007669"/>
    <property type="project" value="UniProtKB-KW"/>
</dbReference>
<feature type="binding site" evidence="3">
    <location>
        <position position="272"/>
    </location>
    <ligand>
        <name>Zn(2+)</name>
        <dbReference type="ChEBI" id="CHEBI:29105"/>
    </ligand>
</feature>
<dbReference type="EC" id="3.5.1.23" evidence="4"/>
<feature type="binding site" evidence="3">
    <location>
        <position position="515"/>
    </location>
    <ligand>
        <name>Zn(2+)</name>
        <dbReference type="ChEBI" id="CHEBI:29105"/>
    </ligand>
</feature>
<dbReference type="GO" id="GO:0046512">
    <property type="term" value="P:sphingosine biosynthetic process"/>
    <property type="evidence" value="ECO:0007669"/>
    <property type="project" value="TreeGrafter"/>
</dbReference>
<keyword evidence="2 4" id="KW-0378">Hydrolase</keyword>
<feature type="domain" description="Neutral/alkaline non-lysosomal ceramidase N-terminal" evidence="5">
    <location>
        <begin position="67"/>
        <end position="584"/>
    </location>
</feature>
<keyword evidence="4" id="KW-0443">Lipid metabolism</keyword>
<feature type="domain" description="Neutral/alkaline non-lysosomal ceramidase C-terminal" evidence="6">
    <location>
        <begin position="588"/>
        <end position="749"/>
    </location>
</feature>
<dbReference type="InterPro" id="IPR038445">
    <property type="entry name" value="NCDase_C_sf"/>
</dbReference>
<dbReference type="GO" id="GO:0005576">
    <property type="term" value="C:extracellular region"/>
    <property type="evidence" value="ECO:0007669"/>
    <property type="project" value="TreeGrafter"/>
</dbReference>
<reference evidence="7" key="1">
    <citation type="journal article" date="2021" name="Nat. Commun.">
        <title>Genetic determinants of endophytism in the Arabidopsis root mycobiome.</title>
        <authorList>
            <person name="Mesny F."/>
            <person name="Miyauchi S."/>
            <person name="Thiergart T."/>
            <person name="Pickel B."/>
            <person name="Atanasova L."/>
            <person name="Karlsson M."/>
            <person name="Huettel B."/>
            <person name="Barry K.W."/>
            <person name="Haridas S."/>
            <person name="Chen C."/>
            <person name="Bauer D."/>
            <person name="Andreopoulos W."/>
            <person name="Pangilinan J."/>
            <person name="LaButti K."/>
            <person name="Riley R."/>
            <person name="Lipzen A."/>
            <person name="Clum A."/>
            <person name="Drula E."/>
            <person name="Henrissat B."/>
            <person name="Kohler A."/>
            <person name="Grigoriev I.V."/>
            <person name="Martin F.M."/>
            <person name="Hacquard S."/>
        </authorList>
    </citation>
    <scope>NUCLEOTIDE SEQUENCE</scope>
    <source>
        <strain evidence="7">MPI-SDFR-AT-0120</strain>
    </source>
</reference>
<comment type="cofactor">
    <cofactor evidence="3">
        <name>Zn(2+)</name>
        <dbReference type="ChEBI" id="CHEBI:29105"/>
    </cofactor>
    <text evidence="3">Binds 1 zinc ion per subunit.</text>
</comment>
<keyword evidence="3" id="KW-0862">Zinc</keyword>
<evidence type="ECO:0000256" key="3">
    <source>
        <dbReference type="PIRSR" id="PIRSR606823-2"/>
    </source>
</evidence>
<feature type="binding site" evidence="3">
    <location>
        <position position="162"/>
    </location>
    <ligand>
        <name>Zn(2+)</name>
        <dbReference type="ChEBI" id="CHEBI:29105"/>
    </ligand>
</feature>
<evidence type="ECO:0000256" key="2">
    <source>
        <dbReference type="ARBA" id="ARBA00022801"/>
    </source>
</evidence>
<evidence type="ECO:0000313" key="7">
    <source>
        <dbReference type="EMBL" id="KAH7093715.1"/>
    </source>
</evidence>
<dbReference type="InterPro" id="IPR031329">
    <property type="entry name" value="NEUT/ALK_ceramidase_N"/>
</dbReference>
<comment type="similarity">
    <text evidence="1 4">Belongs to the neutral ceramidase family.</text>
</comment>
<dbReference type="Pfam" id="PF04734">
    <property type="entry name" value="Ceramidase_alk"/>
    <property type="match status" value="1"/>
</dbReference>
<dbReference type="AlphaFoldDB" id="A0A8K0RG18"/>
<dbReference type="GO" id="GO:0016020">
    <property type="term" value="C:membrane"/>
    <property type="evidence" value="ECO:0007669"/>
    <property type="project" value="GOC"/>
</dbReference>
<dbReference type="OrthoDB" id="191371at2759"/>
<keyword evidence="3" id="KW-0479">Metal-binding</keyword>
<evidence type="ECO:0000256" key="1">
    <source>
        <dbReference type="ARBA" id="ARBA00009835"/>
    </source>
</evidence>
<dbReference type="Pfam" id="PF17048">
    <property type="entry name" value="Ceramidse_alk_C"/>
    <property type="match status" value="1"/>
</dbReference>
<keyword evidence="4" id="KW-0746">Sphingolipid metabolism</keyword>
<sequence>MARSHIAVALGAAIVASLIIAQLVINLGFPTAEFWHWRLDQTYNGAQQTHLISEKQSGELVDDPASYLVGVGKADITGPVVELNLMGYANSSQVGTGLRQRLYSRAFIVGNPSSTSERIVYMVLDTQSGDTAIRNGILEGLKALGPAYSIYGKNNVAVTGTHSHAGPAAWLNYLLPQITSLGFDKQSYQAIVDGAVLSVKRAHESLALGTISVGSAKIANANINRSLFAYLANPKAERDRYGDDVDKTMTLMKVTRASDGKSLGVLNWFPVHGTSLLGNQTLVAGDNKGVAAYLFEQDAAGIANAADGFVAGFSQANVGDTTPNILGAYCEDGTGSQCRLNDSTCGGKSQDCHGRGPYFGLNDGGAKSCYEIGKRQFQGARSLYDDSGSFKSISGKVRSFHTFVDFSNYTFTLKNGTTVRTCPAAMGNSFAAGTSDGPGAFDFVQNDPGAPQNPFWNVVGSAIAPPGPEQIKCQYPKPVLLNVGEAKTPYPWSPNIVDIQVLRVGQLVIVVSPGEATTMSGRRWREAVHTSITSSGIATDPIVVLGGPANSYTHYITTEEEYSVQRYEGASTLYGPHTLNAYINATVTNLKYLADNVQGTISPGPSPPDNRDKSISLITGVVYDGAGIGRKYGQVTSDVSSPYTLGLPVRVVFVGANPRNNLRLEGTFAAVEKRGADGIWTQYRNDEDWELVYEWKRVNGLTGTSDVTITWDTALTAQKGRYRIRYYGDSKAVGGAITAFEGLSGEFDVV</sequence>
<feature type="binding site" evidence="3">
    <location>
        <position position="555"/>
    </location>
    <ligand>
        <name>Zn(2+)</name>
        <dbReference type="ChEBI" id="CHEBI:29105"/>
    </ligand>
</feature>
<dbReference type="GO" id="GO:0042759">
    <property type="term" value="P:long-chain fatty acid biosynthetic process"/>
    <property type="evidence" value="ECO:0007669"/>
    <property type="project" value="TreeGrafter"/>
</dbReference>
<organism evidence="7 8">
    <name type="scientific">Paraphoma chrysanthemicola</name>
    <dbReference type="NCBI Taxonomy" id="798071"/>
    <lineage>
        <taxon>Eukaryota</taxon>
        <taxon>Fungi</taxon>
        <taxon>Dikarya</taxon>
        <taxon>Ascomycota</taxon>
        <taxon>Pezizomycotina</taxon>
        <taxon>Dothideomycetes</taxon>
        <taxon>Pleosporomycetidae</taxon>
        <taxon>Pleosporales</taxon>
        <taxon>Pleosporineae</taxon>
        <taxon>Phaeosphaeriaceae</taxon>
        <taxon>Paraphoma</taxon>
    </lineage>
</organism>
<name>A0A8K0RG18_9PLEO</name>
<dbReference type="PANTHER" id="PTHR12670:SF1">
    <property type="entry name" value="NEUTRAL CERAMIDASE"/>
    <property type="match status" value="1"/>
</dbReference>
<proteinExistence type="inferred from homology"/>
<dbReference type="Gene3D" id="2.60.40.2300">
    <property type="entry name" value="Neutral/alkaline non-lysosomal ceramidase, C-terminal domain"/>
    <property type="match status" value="1"/>
</dbReference>
<dbReference type="InterPro" id="IPR006823">
    <property type="entry name" value="Ceramidase_alk"/>
</dbReference>
<evidence type="ECO:0000313" key="8">
    <source>
        <dbReference type="Proteomes" id="UP000813461"/>
    </source>
</evidence>
<dbReference type="EMBL" id="JAGMVJ010000002">
    <property type="protein sequence ID" value="KAH7093715.1"/>
    <property type="molecule type" value="Genomic_DNA"/>
</dbReference>
<dbReference type="PANTHER" id="PTHR12670">
    <property type="entry name" value="CERAMIDASE"/>
    <property type="match status" value="1"/>
</dbReference>
<dbReference type="GO" id="GO:0017040">
    <property type="term" value="F:N-acylsphingosine amidohydrolase activity"/>
    <property type="evidence" value="ECO:0007669"/>
    <property type="project" value="UniProtKB-UniRule"/>
</dbReference>
<evidence type="ECO:0000259" key="6">
    <source>
        <dbReference type="Pfam" id="PF17048"/>
    </source>
</evidence>
<dbReference type="InterPro" id="IPR031331">
    <property type="entry name" value="NEUT/ALK_ceramidase_C"/>
</dbReference>
<keyword evidence="8" id="KW-1185">Reference proteome</keyword>
<dbReference type="Proteomes" id="UP000813461">
    <property type="component" value="Unassembled WGS sequence"/>
</dbReference>
<evidence type="ECO:0000259" key="5">
    <source>
        <dbReference type="Pfam" id="PF04734"/>
    </source>
</evidence>
<dbReference type="GO" id="GO:0046514">
    <property type="term" value="P:ceramide catabolic process"/>
    <property type="evidence" value="ECO:0007669"/>
    <property type="project" value="InterPro"/>
</dbReference>
<evidence type="ECO:0000256" key="4">
    <source>
        <dbReference type="RuleBase" id="RU366019"/>
    </source>
</evidence>
<accession>A0A8K0RG18</accession>
<protein>
    <recommendedName>
        <fullName evidence="4">Neutral ceramidase</fullName>
        <ecNumber evidence="4">3.5.1.23</ecNumber>
    </recommendedName>
</protein>
<comment type="catalytic activity">
    <reaction evidence="4">
        <text>an N-acylsphing-4-enine + H2O = sphing-4-enine + a fatty acid</text>
        <dbReference type="Rhea" id="RHEA:20856"/>
        <dbReference type="ChEBI" id="CHEBI:15377"/>
        <dbReference type="ChEBI" id="CHEBI:28868"/>
        <dbReference type="ChEBI" id="CHEBI:52639"/>
        <dbReference type="ChEBI" id="CHEBI:57756"/>
        <dbReference type="EC" id="3.5.1.23"/>
    </reaction>
</comment>